<dbReference type="AlphaFoldDB" id="A0A484S057"/>
<dbReference type="PANTHER" id="PTHR35004">
    <property type="entry name" value="TRANSPOSASE RV3428C-RELATED"/>
    <property type="match status" value="1"/>
</dbReference>
<protein>
    <submittedName>
        <fullName evidence="2">Phage transposase</fullName>
    </submittedName>
</protein>
<name>A0A484S057_9ZZZZ</name>
<dbReference type="GO" id="GO:0015074">
    <property type="term" value="P:DNA integration"/>
    <property type="evidence" value="ECO:0007669"/>
    <property type="project" value="InterPro"/>
</dbReference>
<dbReference type="PROSITE" id="PS50994">
    <property type="entry name" value="INTEGRASE"/>
    <property type="match status" value="1"/>
</dbReference>
<evidence type="ECO:0000313" key="2">
    <source>
        <dbReference type="EMBL" id="VFR54769.1"/>
    </source>
</evidence>
<dbReference type="GO" id="GO:0003676">
    <property type="term" value="F:nucleic acid binding"/>
    <property type="evidence" value="ECO:0007669"/>
    <property type="project" value="InterPro"/>
</dbReference>
<dbReference type="Gene3D" id="3.30.420.10">
    <property type="entry name" value="Ribonuclease H-like superfamily/Ribonuclease H"/>
    <property type="match status" value="1"/>
</dbReference>
<dbReference type="EMBL" id="CAADII010000037">
    <property type="protein sequence ID" value="VFR54769.1"/>
    <property type="molecule type" value="Genomic_DNA"/>
</dbReference>
<proteinExistence type="predicted"/>
<dbReference type="InterPro" id="IPR012337">
    <property type="entry name" value="RNaseH-like_sf"/>
</dbReference>
<evidence type="ECO:0000259" key="1">
    <source>
        <dbReference type="PROSITE" id="PS50994"/>
    </source>
</evidence>
<dbReference type="InterPro" id="IPR036397">
    <property type="entry name" value="RNaseH_sf"/>
</dbReference>
<feature type="domain" description="Integrase catalytic" evidence="1">
    <location>
        <begin position="154"/>
        <end position="354"/>
    </location>
</feature>
<dbReference type="SUPFAM" id="SSF53098">
    <property type="entry name" value="Ribonuclease H-like"/>
    <property type="match status" value="1"/>
</dbReference>
<accession>A0A484S057</accession>
<reference evidence="2" key="1">
    <citation type="submission" date="2019-03" db="EMBL/GenBank/DDBJ databases">
        <authorList>
            <person name="Danneels B."/>
        </authorList>
    </citation>
    <scope>NUCLEOTIDE SEQUENCE</scope>
</reference>
<dbReference type="PANTHER" id="PTHR35004:SF7">
    <property type="entry name" value="INTEGRASE PROTEIN"/>
    <property type="match status" value="1"/>
</dbReference>
<gene>
    <name evidence="2" type="ORF">BRI6_1088</name>
</gene>
<sequence length="591" mass="65630">MAQRSPAMTQRLVEVAALADRVGHGRKEGVYVAACAELGISRPTLLRALGEVALRAPRRRRSDAGKVALPRREAVVISALLMESHRKNSKRLLSIGQAVEILRANPSEGVRAECVDTSTGEVKPLSDSAVTRALRHYGLHPDQLLQPSPAVELRSLHPNHVWQIDASMCVLYYLNARTEQESGLQVMERDRFYKNKPKNLKTIENDRVWSYEVTDHNSGAIQLTYVLGAESGANLSESFIQFIQQHEGEPFYGVPLILMMDMGSANTSGLFTNLARRLDVQVIPHAVGNARATGQVEKARDIIERSFEPGLKLQRVDGLDMLNAKARLWSRWYNETKVHSRHGRTRFAQWMTIGADQLRVAPPIELCRELLTHAPVKRKVNDYLRVEFKGRQFDVSSVPRIMVGESVHVTYNPYRSDQAYIIDTDAEGKELLYPVALVQRDDAGFATTANVIGEDYRRHADTVADINRKEVEQVAMDAPTLDAAAAARKAKALPFGGRVDAMRVIEQAPKQTYLPRRGTDLQVETTVAVAAPAILTHFHAATELARRGLQMNPELVATLRSLHPDGVPELELDALQARLTVRGGLRVVGAS</sequence>
<dbReference type="InterPro" id="IPR001584">
    <property type="entry name" value="Integrase_cat-core"/>
</dbReference>
<organism evidence="2">
    <name type="scientific">plant metagenome</name>
    <dbReference type="NCBI Taxonomy" id="1297885"/>
    <lineage>
        <taxon>unclassified sequences</taxon>
        <taxon>metagenomes</taxon>
        <taxon>organismal metagenomes</taxon>
    </lineage>
</organism>